<feature type="non-terminal residue" evidence="3">
    <location>
        <position position="1"/>
    </location>
</feature>
<protein>
    <recommendedName>
        <fullName evidence="2">Uroporphyrinogen decarboxylase (URO-D) domain-containing protein</fullName>
    </recommendedName>
</protein>
<dbReference type="Gramene" id="Jr02_20870_p2">
    <property type="protein sequence ID" value="cds.Jr02_20870_p2"/>
    <property type="gene ID" value="Jr02_20870"/>
</dbReference>
<feature type="compositionally biased region" description="Low complexity" evidence="1">
    <location>
        <begin position="7"/>
        <end position="21"/>
    </location>
</feature>
<feature type="region of interest" description="Disordered" evidence="1">
    <location>
        <begin position="1"/>
        <end position="22"/>
    </location>
</feature>
<comment type="caution">
    <text evidence="3">The sequence shown here is derived from an EMBL/GenBank/DDBJ whole genome shotgun (WGS) entry which is preliminary data.</text>
</comment>
<evidence type="ECO:0000256" key="1">
    <source>
        <dbReference type="SAM" id="MobiDB-lite"/>
    </source>
</evidence>
<dbReference type="Pfam" id="PF01208">
    <property type="entry name" value="URO-D"/>
    <property type="match status" value="1"/>
</dbReference>
<dbReference type="InterPro" id="IPR000257">
    <property type="entry name" value="Uroporphyrinogen_deCOase"/>
</dbReference>
<feature type="domain" description="Uroporphyrinogen decarboxylase (URO-D)" evidence="2">
    <location>
        <begin position="73"/>
        <end position="99"/>
    </location>
</feature>
<dbReference type="Proteomes" id="UP000619265">
    <property type="component" value="Unassembled WGS sequence"/>
</dbReference>
<evidence type="ECO:0000313" key="4">
    <source>
        <dbReference type="Proteomes" id="UP000619265"/>
    </source>
</evidence>
<evidence type="ECO:0000259" key="2">
    <source>
        <dbReference type="Pfam" id="PF01208"/>
    </source>
</evidence>
<name>A0A833Y5M2_JUGRE</name>
<dbReference type="AlphaFoldDB" id="A0A833Y5M2"/>
<accession>A0A833Y5M2</accession>
<dbReference type="GO" id="GO:0006779">
    <property type="term" value="P:porphyrin-containing compound biosynthetic process"/>
    <property type="evidence" value="ECO:0007669"/>
    <property type="project" value="InterPro"/>
</dbReference>
<reference evidence="3" key="2">
    <citation type="submission" date="2020-03" db="EMBL/GenBank/DDBJ databases">
        <title>Walnut 2.0.</title>
        <authorList>
            <person name="Marrano A."/>
            <person name="Britton M."/>
            <person name="Zimin A.V."/>
            <person name="Zaini P.A."/>
            <person name="Workman R."/>
            <person name="Puiu D."/>
            <person name="Bianco L."/>
            <person name="Allen B.J."/>
            <person name="Troggio M."/>
            <person name="Leslie C.A."/>
            <person name="Timp W."/>
            <person name="Dendekar A."/>
            <person name="Salzberg S.L."/>
            <person name="Neale D.B."/>
        </authorList>
    </citation>
    <scope>NUCLEOTIDE SEQUENCE</scope>
    <source>
        <tissue evidence="3">Leaves</tissue>
    </source>
</reference>
<reference evidence="3" key="1">
    <citation type="submission" date="2015-10" db="EMBL/GenBank/DDBJ databases">
        <authorList>
            <person name="Martinez-Garcia P.J."/>
            <person name="Crepeau M.W."/>
            <person name="Puiu D."/>
            <person name="Gonzalez-Ibeas D."/>
            <person name="Whalen J."/>
            <person name="Stevens K."/>
            <person name="Paul R."/>
            <person name="Butterfield T."/>
            <person name="Britton M."/>
            <person name="Reagan R."/>
            <person name="Chakraborty S."/>
            <person name="Walawage S.L."/>
            <person name="Vasquez-Gross H.A."/>
            <person name="Cardeno C."/>
            <person name="Famula R."/>
            <person name="Pratt K."/>
            <person name="Kuruganti S."/>
            <person name="Aradhya M.K."/>
            <person name="Leslie C.A."/>
            <person name="Dandekar A.M."/>
            <person name="Salzberg S.L."/>
            <person name="Wegrzyn J.L."/>
            <person name="Langley C.H."/>
            <person name="Neale D.B."/>
        </authorList>
    </citation>
    <scope>NUCLEOTIDE SEQUENCE</scope>
    <source>
        <tissue evidence="3">Leaves</tissue>
    </source>
</reference>
<organism evidence="3 4">
    <name type="scientific">Juglans regia</name>
    <name type="common">English walnut</name>
    <dbReference type="NCBI Taxonomy" id="51240"/>
    <lineage>
        <taxon>Eukaryota</taxon>
        <taxon>Viridiplantae</taxon>
        <taxon>Streptophyta</taxon>
        <taxon>Embryophyta</taxon>
        <taxon>Tracheophyta</taxon>
        <taxon>Spermatophyta</taxon>
        <taxon>Magnoliopsida</taxon>
        <taxon>eudicotyledons</taxon>
        <taxon>Gunneridae</taxon>
        <taxon>Pentapetalae</taxon>
        <taxon>rosids</taxon>
        <taxon>fabids</taxon>
        <taxon>Fagales</taxon>
        <taxon>Juglandaceae</taxon>
        <taxon>Juglans</taxon>
    </lineage>
</organism>
<dbReference type="GO" id="GO:0004853">
    <property type="term" value="F:uroporphyrinogen decarboxylase activity"/>
    <property type="evidence" value="ECO:0007669"/>
    <property type="project" value="InterPro"/>
</dbReference>
<gene>
    <name evidence="3" type="ORF">F2P56_005108</name>
</gene>
<sequence length="114" mass="12356">REIRKPLSLSSEGFSEMGFSSPTSMVCSSLGWKSSSLFVHLGLNSSSPSGALFSPRRKCPTNKFRVACSSSPDPLLVKAARGDPVSRPPAWMMRQAGSLGKRSVLMELLFSLTY</sequence>
<proteinExistence type="predicted"/>
<dbReference type="EMBL" id="LIHL02000002">
    <property type="protein sequence ID" value="KAF5478559.1"/>
    <property type="molecule type" value="Genomic_DNA"/>
</dbReference>
<evidence type="ECO:0000313" key="3">
    <source>
        <dbReference type="EMBL" id="KAF5478559.1"/>
    </source>
</evidence>